<comment type="caution">
    <text evidence="3">The sequence shown here is derived from an EMBL/GenBank/DDBJ whole genome shotgun (WGS) entry which is preliminary data.</text>
</comment>
<dbReference type="InterPro" id="IPR029058">
    <property type="entry name" value="AB_hydrolase_fold"/>
</dbReference>
<dbReference type="EMBL" id="MCOG01000390">
    <property type="protein sequence ID" value="ORY10705.1"/>
    <property type="molecule type" value="Genomic_DNA"/>
</dbReference>
<reference evidence="3 4" key="1">
    <citation type="submission" date="2016-08" db="EMBL/GenBank/DDBJ databases">
        <title>A Parts List for Fungal Cellulosomes Revealed by Comparative Genomics.</title>
        <authorList>
            <consortium name="DOE Joint Genome Institute"/>
            <person name="Haitjema C.H."/>
            <person name="Gilmore S.P."/>
            <person name="Henske J.K."/>
            <person name="Solomon K.V."/>
            <person name="De Groot R."/>
            <person name="Kuo A."/>
            <person name="Mondo S.J."/>
            <person name="Salamov A.A."/>
            <person name="Labutti K."/>
            <person name="Zhao Z."/>
            <person name="Chiniquy J."/>
            <person name="Barry K."/>
            <person name="Brewer H.M."/>
            <person name="Purvine S.O."/>
            <person name="Wright A.T."/>
            <person name="Boxma B."/>
            <person name="Van Alen T."/>
            <person name="Hackstein J.H."/>
            <person name="Baker S.E."/>
            <person name="Grigoriev I.V."/>
            <person name="O'Malley M.A."/>
        </authorList>
    </citation>
    <scope>NUCLEOTIDE SEQUENCE [LARGE SCALE GENOMIC DNA]</scope>
    <source>
        <strain evidence="3 4">G1</strain>
    </source>
</reference>
<dbReference type="InterPro" id="IPR007751">
    <property type="entry name" value="DUF676_lipase-like"/>
</dbReference>
<dbReference type="InterPro" id="IPR044294">
    <property type="entry name" value="Lipase-like"/>
</dbReference>
<evidence type="ECO:0000256" key="1">
    <source>
        <dbReference type="ARBA" id="ARBA00007920"/>
    </source>
</evidence>
<dbReference type="PANTHER" id="PTHR12482:SF62">
    <property type="entry name" value="LIPASE ROG1-RELATED"/>
    <property type="match status" value="1"/>
</dbReference>
<protein>
    <recommendedName>
        <fullName evidence="2">DUF676 domain-containing protein</fullName>
    </recommendedName>
</protein>
<comment type="similarity">
    <text evidence="1">Belongs to the putative lipase ROG1 family.</text>
</comment>
<dbReference type="Proteomes" id="UP000193920">
    <property type="component" value="Unassembled WGS sequence"/>
</dbReference>
<gene>
    <name evidence="3" type="ORF">LY90DRAFT_677973</name>
</gene>
<dbReference type="SUPFAM" id="SSF53474">
    <property type="entry name" value="alpha/beta-Hydrolases"/>
    <property type="match status" value="1"/>
</dbReference>
<name>A0A1Y1ZLJ3_9FUNG</name>
<evidence type="ECO:0000313" key="3">
    <source>
        <dbReference type="EMBL" id="ORY10705.1"/>
    </source>
</evidence>
<evidence type="ECO:0000313" key="4">
    <source>
        <dbReference type="Proteomes" id="UP000193920"/>
    </source>
</evidence>
<keyword evidence="4" id="KW-1185">Reference proteome</keyword>
<dbReference type="AlphaFoldDB" id="A0A1Y1ZLJ3"/>
<feature type="domain" description="DUF676" evidence="2">
    <location>
        <begin position="11"/>
        <end position="254"/>
    </location>
</feature>
<proteinExistence type="inferred from homology"/>
<accession>A0A1Y1ZLJ3</accession>
<dbReference type="Gene3D" id="3.40.50.1820">
    <property type="entry name" value="alpha/beta hydrolase"/>
    <property type="match status" value="1"/>
</dbReference>
<sequence>MKELNILYCYLVHGLDRSKDDYGFIKQRTEELFGKVFENQENKEIQNLIYCYCSTSHTGLKSRDHLIVTSRNDFIEFKEFFENTIIKELNDNKEKYNNFEGVKCNIYISISGHSLGGLISRGLIKNIFSVYTFDNVQYDNYLDYLKKVNSFITDIKPCSFLTLSSPHLGSLVSGANTTSSIQKKIEKIGTHVFCDYLISNIGKELVFKDDKIKNNEYFKDNKPILYQFCEKEYIEDALAKFPNRTLTGFLRYDLQVKYCTAFACIESPLEELKQEKDSIIPDENKTVDTRIIAISGYNDGPEFDYYKKGLYNEKVLEGFYYDNTRILEPPNIDEQIKQNLIKKGENPDDANDESKNIFLVDNECQSEIPIYILKKFNSIPYRRVSIDLLLPRGLDRVGTHGACLGTKWTIFDKECIRNMAKKTVNFYSSVLIADFIWTSGQNDLYSL</sequence>
<dbReference type="OrthoDB" id="273452at2759"/>
<dbReference type="Pfam" id="PF05057">
    <property type="entry name" value="DUF676"/>
    <property type="match status" value="1"/>
</dbReference>
<evidence type="ECO:0000259" key="2">
    <source>
        <dbReference type="Pfam" id="PF05057"/>
    </source>
</evidence>
<organism evidence="3 4">
    <name type="scientific">Neocallimastix californiae</name>
    <dbReference type="NCBI Taxonomy" id="1754190"/>
    <lineage>
        <taxon>Eukaryota</taxon>
        <taxon>Fungi</taxon>
        <taxon>Fungi incertae sedis</taxon>
        <taxon>Chytridiomycota</taxon>
        <taxon>Chytridiomycota incertae sedis</taxon>
        <taxon>Neocallimastigomycetes</taxon>
        <taxon>Neocallimastigales</taxon>
        <taxon>Neocallimastigaceae</taxon>
        <taxon>Neocallimastix</taxon>
    </lineage>
</organism>
<dbReference type="PANTHER" id="PTHR12482">
    <property type="entry name" value="LIPASE ROG1-RELATED-RELATED"/>
    <property type="match status" value="1"/>
</dbReference>